<dbReference type="InterPro" id="IPR000551">
    <property type="entry name" value="MerR-type_HTH_dom"/>
</dbReference>
<evidence type="ECO:0000313" key="4">
    <source>
        <dbReference type="EMBL" id="PWQ96310.1"/>
    </source>
</evidence>
<dbReference type="SMART" id="SM00422">
    <property type="entry name" value="HTH_MERR"/>
    <property type="match status" value="1"/>
</dbReference>
<proteinExistence type="predicted"/>
<dbReference type="InterPro" id="IPR047057">
    <property type="entry name" value="MerR_fam"/>
</dbReference>
<evidence type="ECO:0000256" key="2">
    <source>
        <dbReference type="SAM" id="Coils"/>
    </source>
</evidence>
<keyword evidence="1" id="KW-0238">DNA-binding</keyword>
<gene>
    <name evidence="4" type="ORF">DKT75_10010</name>
</gene>
<dbReference type="Gene3D" id="1.10.1660.10">
    <property type="match status" value="1"/>
</dbReference>
<dbReference type="EMBL" id="QGKL01000029">
    <property type="protein sequence ID" value="PWQ96310.1"/>
    <property type="molecule type" value="Genomic_DNA"/>
</dbReference>
<dbReference type="SUPFAM" id="SSF46955">
    <property type="entry name" value="Putative DNA-binding domain"/>
    <property type="match status" value="1"/>
</dbReference>
<dbReference type="PROSITE" id="PS50937">
    <property type="entry name" value="HTH_MERR_2"/>
    <property type="match status" value="1"/>
</dbReference>
<reference evidence="4 5" key="1">
    <citation type="submission" date="2018-05" db="EMBL/GenBank/DDBJ databases">
        <title>Leucothrix arctica sp. nov., isolated from Arctic seawater.</title>
        <authorList>
            <person name="Choi A."/>
            <person name="Baek K."/>
        </authorList>
    </citation>
    <scope>NUCLEOTIDE SEQUENCE [LARGE SCALE GENOMIC DNA]</scope>
    <source>
        <strain evidence="4 5">IMCC9719</strain>
    </source>
</reference>
<sequence>MTVKSYSISELAKEFDVTARAIRLYEESGLLAPERDGNRRIYRERDRVRLRLTLRSKRIGFSLAQVKEMFDLYDSKPVEGEKQQILFLLDIMDKRLDELKLQREELELTVVDIESVCSRARDSLTELEHTLNKSS</sequence>
<feature type="domain" description="HTH merR-type" evidence="3">
    <location>
        <begin position="5"/>
        <end position="72"/>
    </location>
</feature>
<evidence type="ECO:0000313" key="5">
    <source>
        <dbReference type="Proteomes" id="UP000245506"/>
    </source>
</evidence>
<dbReference type="Proteomes" id="UP000245506">
    <property type="component" value="Unassembled WGS sequence"/>
</dbReference>
<dbReference type="OrthoDB" id="9803659at2"/>
<dbReference type="GO" id="GO:0003700">
    <property type="term" value="F:DNA-binding transcription factor activity"/>
    <property type="evidence" value="ECO:0007669"/>
    <property type="project" value="InterPro"/>
</dbReference>
<accession>A0A317CJ06</accession>
<name>A0A317CJ06_9GAMM</name>
<dbReference type="AlphaFoldDB" id="A0A317CJ06"/>
<evidence type="ECO:0000259" key="3">
    <source>
        <dbReference type="PROSITE" id="PS50937"/>
    </source>
</evidence>
<feature type="coiled-coil region" evidence="2">
    <location>
        <begin position="89"/>
        <end position="116"/>
    </location>
</feature>
<keyword evidence="2" id="KW-0175">Coiled coil</keyword>
<organism evidence="4 5">
    <name type="scientific">Leucothrix arctica</name>
    <dbReference type="NCBI Taxonomy" id="1481894"/>
    <lineage>
        <taxon>Bacteria</taxon>
        <taxon>Pseudomonadati</taxon>
        <taxon>Pseudomonadota</taxon>
        <taxon>Gammaproteobacteria</taxon>
        <taxon>Thiotrichales</taxon>
        <taxon>Thiotrichaceae</taxon>
        <taxon>Leucothrix</taxon>
    </lineage>
</organism>
<evidence type="ECO:0000256" key="1">
    <source>
        <dbReference type="ARBA" id="ARBA00023125"/>
    </source>
</evidence>
<comment type="caution">
    <text evidence="4">The sequence shown here is derived from an EMBL/GenBank/DDBJ whole genome shotgun (WGS) entry which is preliminary data.</text>
</comment>
<keyword evidence="5" id="KW-1185">Reference proteome</keyword>
<dbReference type="CDD" id="cd04776">
    <property type="entry name" value="HTH_GnyR"/>
    <property type="match status" value="1"/>
</dbReference>
<dbReference type="PANTHER" id="PTHR30204:SF58">
    <property type="entry name" value="HTH-TYPE TRANSCRIPTIONAL REGULATOR YFMP"/>
    <property type="match status" value="1"/>
</dbReference>
<dbReference type="GO" id="GO:0003677">
    <property type="term" value="F:DNA binding"/>
    <property type="evidence" value="ECO:0007669"/>
    <property type="project" value="UniProtKB-KW"/>
</dbReference>
<dbReference type="Pfam" id="PF13411">
    <property type="entry name" value="MerR_1"/>
    <property type="match status" value="1"/>
</dbReference>
<dbReference type="RefSeq" id="WP_109823282.1">
    <property type="nucleotide sequence ID" value="NZ_QGKL01000029.1"/>
</dbReference>
<dbReference type="InterPro" id="IPR009061">
    <property type="entry name" value="DNA-bd_dom_put_sf"/>
</dbReference>
<protein>
    <submittedName>
        <fullName evidence="4">MerR family transcriptional regulator</fullName>
    </submittedName>
</protein>
<dbReference type="PANTHER" id="PTHR30204">
    <property type="entry name" value="REDOX-CYCLING DRUG-SENSING TRANSCRIPTIONAL ACTIVATOR SOXR"/>
    <property type="match status" value="1"/>
</dbReference>